<proteinExistence type="predicted"/>
<protein>
    <submittedName>
        <fullName evidence="4">LytTR family DNA-binding domain-containing protein</fullName>
    </submittedName>
</protein>
<dbReference type="SMART" id="SM00850">
    <property type="entry name" value="LytTR"/>
    <property type="match status" value="1"/>
</dbReference>
<dbReference type="PROSITE" id="PS50110">
    <property type="entry name" value="RESPONSE_REGULATORY"/>
    <property type="match status" value="1"/>
</dbReference>
<dbReference type="InterPro" id="IPR007492">
    <property type="entry name" value="LytTR_DNA-bd_dom"/>
</dbReference>
<keyword evidence="1" id="KW-0597">Phosphoprotein</keyword>
<dbReference type="SMART" id="SM00448">
    <property type="entry name" value="REC"/>
    <property type="match status" value="1"/>
</dbReference>
<dbReference type="Pfam" id="PF00072">
    <property type="entry name" value="Response_reg"/>
    <property type="match status" value="1"/>
</dbReference>
<feature type="domain" description="Response regulatory" evidence="2">
    <location>
        <begin position="4"/>
        <end position="116"/>
    </location>
</feature>
<dbReference type="Gene3D" id="2.40.50.1020">
    <property type="entry name" value="LytTr DNA-binding domain"/>
    <property type="match status" value="1"/>
</dbReference>
<evidence type="ECO:0000259" key="3">
    <source>
        <dbReference type="PROSITE" id="PS50930"/>
    </source>
</evidence>
<dbReference type="PROSITE" id="PS50930">
    <property type="entry name" value="HTH_LYTTR"/>
    <property type="match status" value="1"/>
</dbReference>
<name>A0ABS9KZR8_9BACT</name>
<dbReference type="Proteomes" id="UP001165367">
    <property type="component" value="Unassembled WGS sequence"/>
</dbReference>
<keyword evidence="4" id="KW-0238">DNA-binding</keyword>
<dbReference type="InterPro" id="IPR011006">
    <property type="entry name" value="CheY-like_superfamily"/>
</dbReference>
<organism evidence="4 5">
    <name type="scientific">Terrimonas ginsenosidimutans</name>
    <dbReference type="NCBI Taxonomy" id="2908004"/>
    <lineage>
        <taxon>Bacteria</taxon>
        <taxon>Pseudomonadati</taxon>
        <taxon>Bacteroidota</taxon>
        <taxon>Chitinophagia</taxon>
        <taxon>Chitinophagales</taxon>
        <taxon>Chitinophagaceae</taxon>
        <taxon>Terrimonas</taxon>
    </lineage>
</organism>
<dbReference type="InterPro" id="IPR001789">
    <property type="entry name" value="Sig_transdc_resp-reg_receiver"/>
</dbReference>
<dbReference type="InterPro" id="IPR046947">
    <property type="entry name" value="LytR-like"/>
</dbReference>
<dbReference type="SUPFAM" id="SSF52172">
    <property type="entry name" value="CheY-like"/>
    <property type="match status" value="1"/>
</dbReference>
<feature type="domain" description="HTH LytTR-type" evidence="3">
    <location>
        <begin position="136"/>
        <end position="234"/>
    </location>
</feature>
<dbReference type="EMBL" id="JAKLTR010000026">
    <property type="protein sequence ID" value="MCG2617824.1"/>
    <property type="molecule type" value="Genomic_DNA"/>
</dbReference>
<evidence type="ECO:0000259" key="2">
    <source>
        <dbReference type="PROSITE" id="PS50110"/>
    </source>
</evidence>
<keyword evidence="5" id="KW-1185">Reference proteome</keyword>
<feature type="modified residue" description="4-aspartylphosphate" evidence="1">
    <location>
        <position position="56"/>
    </location>
</feature>
<dbReference type="Gene3D" id="3.40.50.2300">
    <property type="match status" value="1"/>
</dbReference>
<comment type="caution">
    <text evidence="4">The sequence shown here is derived from an EMBL/GenBank/DDBJ whole genome shotgun (WGS) entry which is preliminary data.</text>
</comment>
<evidence type="ECO:0000313" key="4">
    <source>
        <dbReference type="EMBL" id="MCG2617824.1"/>
    </source>
</evidence>
<sequence>MKIQSLIIDDEPLARKGMREYVGEIDFLSVAGEFDNPVKAMEELSRRQDIQLLFLDIQMPKLSGLDFLRSVQPSIPVILTTAYPQFALDGFELNVLDYLVKPISFDRFYKSALRAKEYYEVRESNRTDRSQGNDHFFIKADNKLVKIFLRDVLFVEALQNYVVIQTPEKKFITYLTFRSVEEYLTGAGFIKTHKSFIVAAGRIDTIEGNNIRIGSYDIPISRNLKEEVMEQLLKGKFLKR</sequence>
<dbReference type="GO" id="GO:0003677">
    <property type="term" value="F:DNA binding"/>
    <property type="evidence" value="ECO:0007669"/>
    <property type="project" value="UniProtKB-KW"/>
</dbReference>
<dbReference type="RefSeq" id="WP_237876672.1">
    <property type="nucleotide sequence ID" value="NZ_JAKLTR010000026.1"/>
</dbReference>
<reference evidence="4" key="1">
    <citation type="submission" date="2022-01" db="EMBL/GenBank/DDBJ databases">
        <authorList>
            <person name="Jo J.-H."/>
            <person name="Im W.-T."/>
        </authorList>
    </citation>
    <scope>NUCLEOTIDE SEQUENCE</scope>
    <source>
        <strain evidence="4">NA20</strain>
    </source>
</reference>
<accession>A0ABS9KZR8</accession>
<dbReference type="Pfam" id="PF04397">
    <property type="entry name" value="LytTR"/>
    <property type="match status" value="1"/>
</dbReference>
<evidence type="ECO:0000313" key="5">
    <source>
        <dbReference type="Proteomes" id="UP001165367"/>
    </source>
</evidence>
<dbReference type="PANTHER" id="PTHR37299:SF1">
    <property type="entry name" value="STAGE 0 SPORULATION PROTEIN A HOMOLOG"/>
    <property type="match status" value="1"/>
</dbReference>
<evidence type="ECO:0000256" key="1">
    <source>
        <dbReference type="PROSITE-ProRule" id="PRU00169"/>
    </source>
</evidence>
<dbReference type="PANTHER" id="PTHR37299">
    <property type="entry name" value="TRANSCRIPTIONAL REGULATOR-RELATED"/>
    <property type="match status" value="1"/>
</dbReference>
<gene>
    <name evidence="4" type="ORF">LZZ85_26220</name>
</gene>